<keyword evidence="2" id="KW-0560">Oxidoreductase</keyword>
<dbReference type="InterPro" id="IPR020904">
    <property type="entry name" value="Sc_DH/Rdtase_CS"/>
</dbReference>
<sequence length="271" mass="27571">MSTLDQLYALAGKVALVTGGARGLGAEIARALAQAGARVAISDIQFDAAELTAGNIRETGGIAIAVKHDVTCEADWEGALHKAVEVLGGLDIVVNNAGIEQVGLITETTLEEFTRLHAINVGGVFLGLKHAARIMRPGGAAGRGGVIINLSSVAGLVGVPGLSNYCSSKGAVRLLSKAASVEFAALDYRIRVNSLHPAIIKTELGTNVVNGFAKVGLAADEEEAERLIGGMHPLGYGQPQDVASAVLFLACGAAGWITGAELAVDGGLSAQ</sequence>
<accession>A0A2N8SXB1</accession>
<dbReference type="PANTHER" id="PTHR43180">
    <property type="entry name" value="3-OXOACYL-(ACYL-CARRIER-PROTEIN) REDUCTASE (AFU_ORTHOLOGUE AFUA_6G11210)"/>
    <property type="match status" value="1"/>
</dbReference>
<comment type="caution">
    <text evidence="3">The sequence shown here is derived from an EMBL/GenBank/DDBJ whole genome shotgun (WGS) entry which is preliminary data.</text>
</comment>
<evidence type="ECO:0000256" key="2">
    <source>
        <dbReference type="ARBA" id="ARBA00023002"/>
    </source>
</evidence>
<dbReference type="NCBIfam" id="NF005559">
    <property type="entry name" value="PRK07231.1"/>
    <property type="match status" value="1"/>
</dbReference>
<dbReference type="InterPro" id="IPR036291">
    <property type="entry name" value="NAD(P)-bd_dom_sf"/>
</dbReference>
<dbReference type="EMBL" id="POUT01000011">
    <property type="protein sequence ID" value="PNG07108.1"/>
    <property type="molecule type" value="Genomic_DNA"/>
</dbReference>
<evidence type="ECO:0000256" key="1">
    <source>
        <dbReference type="ARBA" id="ARBA00006484"/>
    </source>
</evidence>
<protein>
    <submittedName>
        <fullName evidence="3">Dehydrogenase</fullName>
    </submittedName>
</protein>
<dbReference type="FunFam" id="3.40.50.720:FF:000084">
    <property type="entry name" value="Short-chain dehydrogenase reductase"/>
    <property type="match status" value="1"/>
</dbReference>
<dbReference type="Pfam" id="PF13561">
    <property type="entry name" value="adh_short_C2"/>
    <property type="match status" value="1"/>
</dbReference>
<gene>
    <name evidence="3" type="ORF">CXK94_18015</name>
</gene>
<dbReference type="Proteomes" id="UP000236023">
    <property type="component" value="Unassembled WGS sequence"/>
</dbReference>
<dbReference type="PROSITE" id="PS00061">
    <property type="entry name" value="ADH_SHORT"/>
    <property type="match status" value="1"/>
</dbReference>
<dbReference type="AlphaFoldDB" id="A0A2N8SXB1"/>
<dbReference type="PANTHER" id="PTHR43180:SF66">
    <property type="entry name" value="SHORT-CHAIN DEHYDROGENASE_REDUCTASE FAMILY PROTEIN"/>
    <property type="match status" value="1"/>
</dbReference>
<dbReference type="InterPro" id="IPR002347">
    <property type="entry name" value="SDR_fam"/>
</dbReference>
<dbReference type="RefSeq" id="WP_102895353.1">
    <property type="nucleotide sequence ID" value="NZ_JAMOHU010000016.1"/>
</dbReference>
<organism evidence="3 4">
    <name type="scientific">Stutzerimonas stutzeri</name>
    <name type="common">Pseudomonas stutzeri</name>
    <dbReference type="NCBI Taxonomy" id="316"/>
    <lineage>
        <taxon>Bacteria</taxon>
        <taxon>Pseudomonadati</taxon>
        <taxon>Pseudomonadota</taxon>
        <taxon>Gammaproteobacteria</taxon>
        <taxon>Pseudomonadales</taxon>
        <taxon>Pseudomonadaceae</taxon>
        <taxon>Stutzerimonas</taxon>
    </lineage>
</organism>
<dbReference type="PRINTS" id="PR00080">
    <property type="entry name" value="SDRFAMILY"/>
</dbReference>
<proteinExistence type="inferred from homology"/>
<name>A0A2N8SXB1_STUST</name>
<comment type="similarity">
    <text evidence="1">Belongs to the short-chain dehydrogenases/reductases (SDR) family.</text>
</comment>
<dbReference type="PRINTS" id="PR00081">
    <property type="entry name" value="GDHRDH"/>
</dbReference>
<dbReference type="SUPFAM" id="SSF51735">
    <property type="entry name" value="NAD(P)-binding Rossmann-fold domains"/>
    <property type="match status" value="1"/>
</dbReference>
<dbReference type="Gene3D" id="3.40.50.720">
    <property type="entry name" value="NAD(P)-binding Rossmann-like Domain"/>
    <property type="match status" value="1"/>
</dbReference>
<dbReference type="GO" id="GO:0016491">
    <property type="term" value="F:oxidoreductase activity"/>
    <property type="evidence" value="ECO:0007669"/>
    <property type="project" value="UniProtKB-KW"/>
</dbReference>
<evidence type="ECO:0000313" key="4">
    <source>
        <dbReference type="Proteomes" id="UP000236023"/>
    </source>
</evidence>
<evidence type="ECO:0000313" key="3">
    <source>
        <dbReference type="EMBL" id="PNG07108.1"/>
    </source>
</evidence>
<reference evidence="3 4" key="1">
    <citation type="submission" date="2018-01" db="EMBL/GenBank/DDBJ databases">
        <title>Denitrification phenotypes of diverse strains of Pseudomonas stutzeri.</title>
        <authorList>
            <person name="Milligan D.A."/>
            <person name="Bergaust L."/>
            <person name="Bakken L.R."/>
            <person name="Frostegard A."/>
        </authorList>
    </citation>
    <scope>NUCLEOTIDE SEQUENCE [LARGE SCALE GENOMIC DNA]</scope>
    <source>
        <strain evidence="3 4">24a75</strain>
    </source>
</reference>